<evidence type="ECO:0000259" key="2">
    <source>
        <dbReference type="PROSITE" id="PS50191"/>
    </source>
</evidence>
<dbReference type="InterPro" id="IPR011074">
    <property type="entry name" value="CRAL/TRIO_N_dom"/>
</dbReference>
<dbReference type="InterPro" id="IPR052578">
    <property type="entry name" value="PI_Transfer_CRAL-TRIO"/>
</dbReference>
<dbReference type="Proteomes" id="UP000316759">
    <property type="component" value="Unassembled WGS sequence"/>
</dbReference>
<reference evidence="3 4" key="1">
    <citation type="submission" date="2019-04" db="EMBL/GenBank/DDBJ databases">
        <title>Annotation for the trematode Fasciola gigantica.</title>
        <authorList>
            <person name="Choi Y.-J."/>
        </authorList>
    </citation>
    <scope>NUCLEOTIDE SEQUENCE [LARGE SCALE GENOMIC DNA]</scope>
    <source>
        <strain evidence="3">Uganda_cow_1</strain>
    </source>
</reference>
<dbReference type="Gene3D" id="1.10.8.20">
    <property type="entry name" value="N-terminal domain of phosphatidylinositol transfer protein sec14p"/>
    <property type="match status" value="1"/>
</dbReference>
<dbReference type="InterPro" id="IPR036273">
    <property type="entry name" value="CRAL/TRIO_N_dom_sf"/>
</dbReference>
<dbReference type="SMART" id="SM01100">
    <property type="entry name" value="CRAL_TRIO_N"/>
    <property type="match status" value="1"/>
</dbReference>
<proteinExistence type="predicted"/>
<dbReference type="Pfam" id="PF00650">
    <property type="entry name" value="CRAL_TRIO"/>
    <property type="match status" value="1"/>
</dbReference>
<dbReference type="EMBL" id="SUNJ01002376">
    <property type="protein sequence ID" value="TPP66023.1"/>
    <property type="molecule type" value="Genomic_DNA"/>
</dbReference>
<dbReference type="InterPro" id="IPR001251">
    <property type="entry name" value="CRAL-TRIO_dom"/>
</dbReference>
<dbReference type="Gene3D" id="3.40.525.10">
    <property type="entry name" value="CRAL-TRIO lipid binding domain"/>
    <property type="match status" value="1"/>
</dbReference>
<feature type="compositionally biased region" description="Acidic residues" evidence="1">
    <location>
        <begin position="355"/>
        <end position="364"/>
    </location>
</feature>
<protein>
    <submittedName>
        <fullName evidence="3">Retinaldehyde binding protein</fullName>
    </submittedName>
</protein>
<name>A0A504YX94_FASGI</name>
<evidence type="ECO:0000313" key="4">
    <source>
        <dbReference type="Proteomes" id="UP000316759"/>
    </source>
</evidence>
<dbReference type="SMART" id="SM00516">
    <property type="entry name" value="SEC14"/>
    <property type="match status" value="1"/>
</dbReference>
<sequence length="364" mass="41761">MSRKGVSGLHKKRKEVSPEEFTDLINQLRTMVHEKCIPLPEEPEYATSEQTLRRFLKARKFVVNDAFKQLSGAIEWRRTYHPKRADCTYCLQTPGYHGIRQVGFDPEGRPVFYACFSQCQTLKNTAEDVIAHVVYLVENAMRCDEAGADQWIIIIDCTGLTLPCCNPKLGKQFSQVFGNCYPEHLARFFLVHHNPFFQGIWKAIRVFVDPVTVKKVKLVRKEKISKVFEESFDPELANWLKDELALNKTNITEAQRKFWEGPSHPGVHDPRGTASYVKKYIEPLQQKREVNPKELLSRTSLGQDKHLPHPNLLQYLNGQLGNVQLIDLKSRKDKPTKQELELYGVDPSDVSESTADAESEDSEC</sequence>
<keyword evidence="4" id="KW-1185">Reference proteome</keyword>
<evidence type="ECO:0000313" key="3">
    <source>
        <dbReference type="EMBL" id="TPP66023.1"/>
    </source>
</evidence>
<accession>A0A504YX94</accession>
<comment type="caution">
    <text evidence="3">The sequence shown here is derived from an EMBL/GenBank/DDBJ whole genome shotgun (WGS) entry which is preliminary data.</text>
</comment>
<dbReference type="OrthoDB" id="75724at2759"/>
<feature type="domain" description="CRAL-TRIO" evidence="2">
    <location>
        <begin position="84"/>
        <end position="245"/>
    </location>
</feature>
<dbReference type="SUPFAM" id="SSF46938">
    <property type="entry name" value="CRAL/TRIO N-terminal domain"/>
    <property type="match status" value="1"/>
</dbReference>
<dbReference type="PROSITE" id="PS50191">
    <property type="entry name" value="CRAL_TRIO"/>
    <property type="match status" value="1"/>
</dbReference>
<dbReference type="CDD" id="cd00170">
    <property type="entry name" value="SEC14"/>
    <property type="match status" value="1"/>
</dbReference>
<gene>
    <name evidence="3" type="ORF">FGIG_07780</name>
</gene>
<dbReference type="Pfam" id="PF03765">
    <property type="entry name" value="CRAL_TRIO_N"/>
    <property type="match status" value="1"/>
</dbReference>
<dbReference type="PANTHER" id="PTHR45824">
    <property type="entry name" value="GH16843P"/>
    <property type="match status" value="1"/>
</dbReference>
<dbReference type="InterPro" id="IPR036865">
    <property type="entry name" value="CRAL-TRIO_dom_sf"/>
</dbReference>
<dbReference type="SUPFAM" id="SSF52087">
    <property type="entry name" value="CRAL/TRIO domain"/>
    <property type="match status" value="1"/>
</dbReference>
<evidence type="ECO:0000256" key="1">
    <source>
        <dbReference type="SAM" id="MobiDB-lite"/>
    </source>
</evidence>
<organism evidence="3 4">
    <name type="scientific">Fasciola gigantica</name>
    <name type="common">Giant liver fluke</name>
    <dbReference type="NCBI Taxonomy" id="46835"/>
    <lineage>
        <taxon>Eukaryota</taxon>
        <taxon>Metazoa</taxon>
        <taxon>Spiralia</taxon>
        <taxon>Lophotrochozoa</taxon>
        <taxon>Platyhelminthes</taxon>
        <taxon>Trematoda</taxon>
        <taxon>Digenea</taxon>
        <taxon>Plagiorchiida</taxon>
        <taxon>Echinostomata</taxon>
        <taxon>Echinostomatoidea</taxon>
        <taxon>Fasciolidae</taxon>
        <taxon>Fasciola</taxon>
    </lineage>
</organism>
<dbReference type="GO" id="GO:0008526">
    <property type="term" value="F:phosphatidylinositol transfer activity"/>
    <property type="evidence" value="ECO:0007669"/>
    <property type="project" value="TreeGrafter"/>
</dbReference>
<feature type="region of interest" description="Disordered" evidence="1">
    <location>
        <begin position="336"/>
        <end position="364"/>
    </location>
</feature>
<dbReference type="STRING" id="46835.A0A504YX94"/>
<dbReference type="AlphaFoldDB" id="A0A504YX94"/>
<dbReference type="PANTHER" id="PTHR45824:SF29">
    <property type="entry name" value="GH16843P"/>
    <property type="match status" value="1"/>
</dbReference>